<evidence type="ECO:0000313" key="13">
    <source>
        <dbReference type="Proteomes" id="UP000006036"/>
    </source>
</evidence>
<dbReference type="GO" id="GO:0003887">
    <property type="term" value="F:DNA-directed DNA polymerase activity"/>
    <property type="evidence" value="ECO:0007669"/>
    <property type="project" value="UniProtKB-KW"/>
</dbReference>
<keyword evidence="8 12" id="KW-0808">Transferase</keyword>
<protein>
    <recommendedName>
        <fullName evidence="8">DNA polymerase III subunit gamma/tau</fullName>
        <ecNumber evidence="8">2.7.7.7</ecNumber>
    </recommendedName>
</protein>
<dbReference type="NCBIfam" id="TIGR02397">
    <property type="entry name" value="dnaX_nterm"/>
    <property type="match status" value="1"/>
</dbReference>
<feature type="compositionally biased region" description="Low complexity" evidence="10">
    <location>
        <begin position="502"/>
        <end position="522"/>
    </location>
</feature>
<comment type="function">
    <text evidence="8">DNA polymerase III is a complex, multichain enzyme responsible for most of the replicative synthesis in bacteria. This DNA polymerase also exhibits 3' to 5' exonuclease activity.</text>
</comment>
<dbReference type="InterPro" id="IPR045085">
    <property type="entry name" value="HLD_clamp_pol_III_gamma_tau"/>
</dbReference>
<reference evidence="12 13" key="1">
    <citation type="journal article" date="2012" name="J. Bacteriol.">
        <title>Complete Genome Sequence of Helicobacter cinaedi Type Strain ATCC BAA-847.</title>
        <authorList>
            <person name="Miyoshi-Akiyama T."/>
            <person name="Takeshita N."/>
            <person name="Ohmagari N."/>
            <person name="Kirikae T."/>
        </authorList>
    </citation>
    <scope>NUCLEOTIDE SEQUENCE [LARGE SCALE GENOMIC DNA]</scope>
    <source>
        <strain evidence="12 13">ATCC BAA-847</strain>
    </source>
</reference>
<evidence type="ECO:0000256" key="6">
    <source>
        <dbReference type="ARBA" id="ARBA00022932"/>
    </source>
</evidence>
<dbReference type="SUPFAM" id="SSF52540">
    <property type="entry name" value="P-loop containing nucleoside triphosphate hydrolases"/>
    <property type="match status" value="1"/>
</dbReference>
<dbReference type="GO" id="GO:0006261">
    <property type="term" value="P:DNA-templated DNA replication"/>
    <property type="evidence" value="ECO:0007669"/>
    <property type="project" value="TreeGrafter"/>
</dbReference>
<dbReference type="Pfam" id="PF13177">
    <property type="entry name" value="DNA_pol3_delta2"/>
    <property type="match status" value="1"/>
</dbReference>
<evidence type="ECO:0000256" key="7">
    <source>
        <dbReference type="ARBA" id="ARBA00049244"/>
    </source>
</evidence>
<dbReference type="PANTHER" id="PTHR11669:SF0">
    <property type="entry name" value="PROTEIN STICHEL-LIKE 2"/>
    <property type="match status" value="1"/>
</dbReference>
<feature type="region of interest" description="Disordered" evidence="10">
    <location>
        <begin position="367"/>
        <end position="407"/>
    </location>
</feature>
<dbReference type="GeneID" id="66538590"/>
<dbReference type="GO" id="GO:0046872">
    <property type="term" value="F:metal ion binding"/>
    <property type="evidence" value="ECO:0007669"/>
    <property type="project" value="UniProtKB-KW"/>
</dbReference>
<accession>A0AAI8MKR0</accession>
<evidence type="ECO:0000256" key="4">
    <source>
        <dbReference type="ARBA" id="ARBA00022833"/>
    </source>
</evidence>
<dbReference type="NCBIfam" id="NF006280">
    <property type="entry name" value="PRK08451.1"/>
    <property type="match status" value="1"/>
</dbReference>
<gene>
    <name evidence="8 12" type="primary">dnaX</name>
    <name evidence="12" type="ORF">HCBAA847_0096</name>
</gene>
<sequence>MSSIALALKYRPASFSDLVGQNAISQTLSLALDSKHISHAYLFSGLRGSGKTSSARIFARALECESGPISTPCGSCASCVAALENRHIDIIEMDAASSRGIDDIKKLIEQTKYRPSFGRYKIFIIDEVHMLSKEAFNALLKTLEEPPEFVKFILATTDPLKLPATILSRTQHFRFKQIPHRLVVEHITNILNKEGVSYEQEALEMIARSGSGSLRDTLTLLDQAIIFCKNHIEVASVSDMLGIVDPQVLKEYFQGILHHQHDKVSGILQVLYEYECEMILDEMMLFLKEKLLQRDSDFPPLLLDRFARILTESKSLLNLNTDGAFVLLLCAMKMQEAIKVKDIETMIEELENEIFGANQNKVLNSTSALSSLPSSPQNPQAPQTPADSQNPQAFESPQAPAQTPSLDSQKTLGALHFQTLIQKITDRNAELGEIFEKNVKFVEFSREKSLLRWQSVAQGEHKEKLREFGKIIVSLVREIFGANTHIEQVQDNIQDSNSQATQDSQSPQNLQNPQAQSPQNQQEGLQKFTSQNRDVIEAIRDSVGIKEVLVQNDKQDKGDENA</sequence>
<name>A0AAI8MKR0_9HELI</name>
<dbReference type="GO" id="GO:0009360">
    <property type="term" value="C:DNA polymerase III complex"/>
    <property type="evidence" value="ECO:0007669"/>
    <property type="project" value="InterPro"/>
</dbReference>
<dbReference type="Gene3D" id="3.40.50.300">
    <property type="entry name" value="P-loop containing nucleotide triphosphate hydrolases"/>
    <property type="match status" value="1"/>
</dbReference>
<dbReference type="FunFam" id="3.40.50.300:FF:000014">
    <property type="entry name" value="DNA polymerase III subunit gamma/tau"/>
    <property type="match status" value="1"/>
</dbReference>
<organism evidence="12 13">
    <name type="scientific">Helicobacter cinaedi CCUG 18818 = ATCC BAA-847</name>
    <dbReference type="NCBI Taxonomy" id="537971"/>
    <lineage>
        <taxon>Bacteria</taxon>
        <taxon>Pseudomonadati</taxon>
        <taxon>Campylobacterota</taxon>
        <taxon>Epsilonproteobacteria</taxon>
        <taxon>Campylobacterales</taxon>
        <taxon>Helicobacteraceae</taxon>
        <taxon>Helicobacter</taxon>
    </lineage>
</organism>
<evidence type="ECO:0000256" key="9">
    <source>
        <dbReference type="SAM" id="Coils"/>
    </source>
</evidence>
<evidence type="ECO:0000313" key="12">
    <source>
        <dbReference type="EMBL" id="BAM31356.1"/>
    </source>
</evidence>
<dbReference type="InterPro" id="IPR003593">
    <property type="entry name" value="AAA+_ATPase"/>
</dbReference>
<keyword evidence="8" id="KW-0235">DNA replication</keyword>
<dbReference type="Pfam" id="PF22608">
    <property type="entry name" value="DNAX_ATPase_lid"/>
    <property type="match status" value="1"/>
</dbReference>
<keyword evidence="2" id="KW-0479">Metal-binding</keyword>
<feature type="coiled-coil region" evidence="9">
    <location>
        <begin position="333"/>
        <end position="360"/>
    </location>
</feature>
<keyword evidence="8 12" id="KW-0548">Nucleotidyltransferase</keyword>
<keyword evidence="3 8" id="KW-0547">Nucleotide-binding</keyword>
<dbReference type="RefSeq" id="WP_014666217.1">
    <property type="nucleotide sequence ID" value="NC_020555.1"/>
</dbReference>
<feature type="region of interest" description="Disordered" evidence="10">
    <location>
        <begin position="494"/>
        <end position="531"/>
    </location>
</feature>
<dbReference type="PANTHER" id="PTHR11669">
    <property type="entry name" value="REPLICATION FACTOR C / DNA POLYMERASE III GAMMA-TAU SUBUNIT"/>
    <property type="match status" value="1"/>
</dbReference>
<dbReference type="GO" id="GO:0005524">
    <property type="term" value="F:ATP binding"/>
    <property type="evidence" value="ECO:0007669"/>
    <property type="project" value="UniProtKB-KW"/>
</dbReference>
<dbReference type="InterPro" id="IPR012763">
    <property type="entry name" value="DNA_pol_III_sug/sutau_N"/>
</dbReference>
<dbReference type="CDD" id="cd00009">
    <property type="entry name" value="AAA"/>
    <property type="match status" value="1"/>
</dbReference>
<evidence type="ECO:0000256" key="2">
    <source>
        <dbReference type="ARBA" id="ARBA00022723"/>
    </source>
</evidence>
<feature type="domain" description="AAA+ ATPase" evidence="11">
    <location>
        <begin position="37"/>
        <end position="179"/>
    </location>
</feature>
<dbReference type="FunFam" id="1.10.8.60:FF:000013">
    <property type="entry name" value="DNA polymerase III subunit gamma/tau"/>
    <property type="match status" value="1"/>
</dbReference>
<comment type="similarity">
    <text evidence="1 8">Belongs to the DnaX/STICHEL family.</text>
</comment>
<evidence type="ECO:0000256" key="3">
    <source>
        <dbReference type="ARBA" id="ARBA00022741"/>
    </source>
</evidence>
<feature type="compositionally biased region" description="Polar residues" evidence="10">
    <location>
        <begin position="387"/>
        <end position="407"/>
    </location>
</feature>
<dbReference type="InterPro" id="IPR027417">
    <property type="entry name" value="P-loop_NTPase"/>
</dbReference>
<dbReference type="Gene3D" id="1.10.8.60">
    <property type="match status" value="1"/>
</dbReference>
<feature type="compositionally biased region" description="Low complexity" evidence="10">
    <location>
        <begin position="367"/>
        <end position="386"/>
    </location>
</feature>
<comment type="subunit">
    <text evidence="8">DNA polymerase III contains a core (composed of alpha, epsilon and theta chains) that associates with a tau subunit. This core dimerizes to form the POLIII' complex. PolIII' associates with the gamma complex (composed of gamma, delta, delta', psi and chi chains) and with the beta chain to form the complete DNA polymerase III complex.</text>
</comment>
<evidence type="ECO:0000256" key="10">
    <source>
        <dbReference type="SAM" id="MobiDB-lite"/>
    </source>
</evidence>
<dbReference type="SMART" id="SM00382">
    <property type="entry name" value="AAA"/>
    <property type="match status" value="1"/>
</dbReference>
<evidence type="ECO:0000256" key="1">
    <source>
        <dbReference type="ARBA" id="ARBA00006360"/>
    </source>
</evidence>
<dbReference type="KEGG" id="hcb:HCBAA847_0096"/>
<dbReference type="AlphaFoldDB" id="A0AAI8MKR0"/>
<dbReference type="EC" id="2.7.7.7" evidence="8"/>
<dbReference type="InterPro" id="IPR050238">
    <property type="entry name" value="DNA_Rep/Repair_Clamp_Loader"/>
</dbReference>
<dbReference type="CDD" id="cd18137">
    <property type="entry name" value="HLD_clamp_pol_III_gamma_tau"/>
    <property type="match status" value="1"/>
</dbReference>
<proteinExistence type="inferred from homology"/>
<evidence type="ECO:0000259" key="11">
    <source>
        <dbReference type="SMART" id="SM00382"/>
    </source>
</evidence>
<keyword evidence="5 8" id="KW-0067">ATP-binding</keyword>
<evidence type="ECO:0000256" key="8">
    <source>
        <dbReference type="RuleBase" id="RU364063"/>
    </source>
</evidence>
<dbReference type="EMBL" id="AP012492">
    <property type="protein sequence ID" value="BAM31356.1"/>
    <property type="molecule type" value="Genomic_DNA"/>
</dbReference>
<dbReference type="Proteomes" id="UP000006036">
    <property type="component" value="Chromosome 1"/>
</dbReference>
<evidence type="ECO:0000256" key="5">
    <source>
        <dbReference type="ARBA" id="ARBA00022840"/>
    </source>
</evidence>
<keyword evidence="9" id="KW-0175">Coiled coil</keyword>
<keyword evidence="6 8" id="KW-0239">DNA-directed DNA polymerase</keyword>
<comment type="catalytic activity">
    <reaction evidence="7 8">
        <text>DNA(n) + a 2'-deoxyribonucleoside 5'-triphosphate = DNA(n+1) + diphosphate</text>
        <dbReference type="Rhea" id="RHEA:22508"/>
        <dbReference type="Rhea" id="RHEA-COMP:17339"/>
        <dbReference type="Rhea" id="RHEA-COMP:17340"/>
        <dbReference type="ChEBI" id="CHEBI:33019"/>
        <dbReference type="ChEBI" id="CHEBI:61560"/>
        <dbReference type="ChEBI" id="CHEBI:173112"/>
        <dbReference type="EC" id="2.7.7.7"/>
    </reaction>
</comment>
<keyword evidence="4" id="KW-0862">Zinc</keyword>